<keyword evidence="2 4" id="KW-0238">DNA-binding</keyword>
<dbReference type="InterPro" id="IPR023772">
    <property type="entry name" value="DNA-bd_HTH_TetR-type_CS"/>
</dbReference>
<dbReference type="GO" id="GO:0000976">
    <property type="term" value="F:transcription cis-regulatory region binding"/>
    <property type="evidence" value="ECO:0007669"/>
    <property type="project" value="TreeGrafter"/>
</dbReference>
<organism evidence="6 7">
    <name type="scientific">Streptomyces mesophilus</name>
    <dbReference type="NCBI Taxonomy" id="1775132"/>
    <lineage>
        <taxon>Bacteria</taxon>
        <taxon>Bacillati</taxon>
        <taxon>Actinomycetota</taxon>
        <taxon>Actinomycetes</taxon>
        <taxon>Kitasatosporales</taxon>
        <taxon>Streptomycetaceae</taxon>
        <taxon>Streptomyces</taxon>
    </lineage>
</organism>
<dbReference type="GO" id="GO:0045892">
    <property type="term" value="P:negative regulation of DNA-templated transcription"/>
    <property type="evidence" value="ECO:0007669"/>
    <property type="project" value="UniProtKB-ARBA"/>
</dbReference>
<dbReference type="PROSITE" id="PS50977">
    <property type="entry name" value="HTH_TETR_2"/>
    <property type="match status" value="1"/>
</dbReference>
<reference evidence="6 7" key="1">
    <citation type="submission" date="2020-02" db="EMBL/GenBank/DDBJ databases">
        <title>Whole-genome analyses of novel actinobacteria.</title>
        <authorList>
            <person name="Sahin N."/>
            <person name="Tokatli A."/>
        </authorList>
    </citation>
    <scope>NUCLEOTIDE SEQUENCE [LARGE SCALE GENOMIC DNA]</scope>
    <source>
        <strain evidence="6 7">YC504</strain>
    </source>
</reference>
<dbReference type="GO" id="GO:0003700">
    <property type="term" value="F:DNA-binding transcription factor activity"/>
    <property type="evidence" value="ECO:0007669"/>
    <property type="project" value="TreeGrafter"/>
</dbReference>
<keyword evidence="7" id="KW-1185">Reference proteome</keyword>
<protein>
    <submittedName>
        <fullName evidence="6">TetR/AcrR family transcriptional regulator</fullName>
    </submittedName>
</protein>
<dbReference type="SUPFAM" id="SSF46689">
    <property type="entry name" value="Homeodomain-like"/>
    <property type="match status" value="1"/>
</dbReference>
<dbReference type="EMBL" id="JAAKZW010000175">
    <property type="protein sequence ID" value="NGO79852.1"/>
    <property type="molecule type" value="Genomic_DNA"/>
</dbReference>
<evidence type="ECO:0000256" key="2">
    <source>
        <dbReference type="ARBA" id="ARBA00023125"/>
    </source>
</evidence>
<dbReference type="PRINTS" id="PR00455">
    <property type="entry name" value="HTHTETR"/>
</dbReference>
<evidence type="ECO:0000256" key="1">
    <source>
        <dbReference type="ARBA" id="ARBA00023015"/>
    </source>
</evidence>
<dbReference type="PANTHER" id="PTHR30055:SF146">
    <property type="entry name" value="HTH-TYPE TRANSCRIPTIONAL DUAL REGULATOR CECR"/>
    <property type="match status" value="1"/>
</dbReference>
<proteinExistence type="predicted"/>
<feature type="DNA-binding region" description="H-T-H motif" evidence="4">
    <location>
        <begin position="40"/>
        <end position="59"/>
    </location>
</feature>
<dbReference type="Proteomes" id="UP000481109">
    <property type="component" value="Unassembled WGS sequence"/>
</dbReference>
<feature type="domain" description="HTH tetR-type" evidence="5">
    <location>
        <begin position="17"/>
        <end position="77"/>
    </location>
</feature>
<dbReference type="Gene3D" id="1.10.357.10">
    <property type="entry name" value="Tetracycline Repressor, domain 2"/>
    <property type="match status" value="1"/>
</dbReference>
<evidence type="ECO:0000259" key="5">
    <source>
        <dbReference type="PROSITE" id="PS50977"/>
    </source>
</evidence>
<dbReference type="InterPro" id="IPR039536">
    <property type="entry name" value="TetR_C_Proteobacteria"/>
</dbReference>
<keyword evidence="3" id="KW-0804">Transcription</keyword>
<dbReference type="PANTHER" id="PTHR30055">
    <property type="entry name" value="HTH-TYPE TRANSCRIPTIONAL REGULATOR RUTR"/>
    <property type="match status" value="1"/>
</dbReference>
<dbReference type="FunFam" id="1.10.10.60:FF:000141">
    <property type="entry name" value="TetR family transcriptional regulator"/>
    <property type="match status" value="1"/>
</dbReference>
<dbReference type="Pfam" id="PF14246">
    <property type="entry name" value="TetR_C_7"/>
    <property type="match status" value="1"/>
</dbReference>
<dbReference type="Pfam" id="PF00440">
    <property type="entry name" value="TetR_N"/>
    <property type="match status" value="1"/>
</dbReference>
<evidence type="ECO:0000256" key="4">
    <source>
        <dbReference type="PROSITE-ProRule" id="PRU00335"/>
    </source>
</evidence>
<dbReference type="InterPro" id="IPR001647">
    <property type="entry name" value="HTH_TetR"/>
</dbReference>
<keyword evidence="1" id="KW-0805">Transcription regulation</keyword>
<name>A0A6G4XRM4_9ACTN</name>
<dbReference type="InterPro" id="IPR009057">
    <property type="entry name" value="Homeodomain-like_sf"/>
</dbReference>
<dbReference type="InterPro" id="IPR050109">
    <property type="entry name" value="HTH-type_TetR-like_transc_reg"/>
</dbReference>
<evidence type="ECO:0000313" key="7">
    <source>
        <dbReference type="Proteomes" id="UP000481109"/>
    </source>
</evidence>
<comment type="caution">
    <text evidence="6">The sequence shown here is derived from an EMBL/GenBank/DDBJ whole genome shotgun (WGS) entry which is preliminary data.</text>
</comment>
<evidence type="ECO:0000313" key="6">
    <source>
        <dbReference type="EMBL" id="NGO79852.1"/>
    </source>
</evidence>
<evidence type="ECO:0000256" key="3">
    <source>
        <dbReference type="ARBA" id="ARBA00023163"/>
    </source>
</evidence>
<dbReference type="AlphaFoldDB" id="A0A6G4XRM4"/>
<sequence length="222" mass="24442">MTKQGETGQKPLRKGMLEKRQAILKGARAVFGREGYTRASIDAIAAEAGVSSRTLYNHFGDKEGLFRAVLLDSSVAVTTAQQELLARHFHKFRDPETDLYDMALEWIGGIETHPEHFALVRQIIPEASRLPVDVLEEWRRVGPKATQQALKEHLLAAGRAGLLAIDEENADRATRHLALFTGGAVSAESAQGALPLAPEEFERLVREGVELFLQLYGKSSGE</sequence>
<dbReference type="PROSITE" id="PS01081">
    <property type="entry name" value="HTH_TETR_1"/>
    <property type="match status" value="1"/>
</dbReference>
<gene>
    <name evidence="6" type="ORF">G6045_29960</name>
</gene>
<accession>A0A6G4XRM4</accession>